<accession>A0A235CMR5</accession>
<comment type="caution">
    <text evidence="3">The sequence shown here is derived from an EMBL/GenBank/DDBJ whole genome shotgun (WGS) entry which is preliminary data.</text>
</comment>
<sequence length="266" mass="29407">MKAKMVALAGLVALSGCADRHQQGHVQGFDAYHHYLPHDHSAHYYTQSAGRGPLYTPSGKQEVHYHQKVQADARAIEIRDGIPMRIHPGNRSVYLKNAPDADIGSQTLLQKHISALAHQLVSSVHGLNAGSGIAVSGFVEQDDYRTHDSFSRFLSETMMFQLNQYGFKVVDFKALPYIRITPQGDISTSRDYRELTSNIGASFLLHGTITRTSGGRMVNARLIRMGDNTMVASAQQFVPEYLASSTPQLKGPAMPLQPIDRSRYAK</sequence>
<feature type="domain" description="FlgO" evidence="2">
    <location>
        <begin position="115"/>
        <end position="241"/>
    </location>
</feature>
<proteinExistence type="predicted"/>
<evidence type="ECO:0000313" key="5">
    <source>
        <dbReference type="Proteomes" id="UP000243640"/>
    </source>
</evidence>
<evidence type="ECO:0000313" key="3">
    <source>
        <dbReference type="EMBL" id="OYD25868.1"/>
    </source>
</evidence>
<dbReference type="OrthoDB" id="6116374at2"/>
<dbReference type="EMBL" id="SODO01000003">
    <property type="protein sequence ID" value="TDW60116.1"/>
    <property type="molecule type" value="Genomic_DNA"/>
</dbReference>
<reference evidence="4 6" key="2">
    <citation type="submission" date="2019-03" db="EMBL/GenBank/DDBJ databases">
        <title>Genomic Encyclopedia of Archaeal and Bacterial Type Strains, Phase II (KMG-II): from individual species to whole genera.</title>
        <authorList>
            <person name="Goeker M."/>
        </authorList>
    </citation>
    <scope>NUCLEOTIDE SEQUENCE [LARGE SCALE GENOMIC DNA]</scope>
    <source>
        <strain evidence="4 6">DSM 15594</strain>
    </source>
</reference>
<protein>
    <recommendedName>
        <fullName evidence="2">FlgO domain-containing protein</fullName>
    </recommendedName>
</protein>
<evidence type="ECO:0000313" key="6">
    <source>
        <dbReference type="Proteomes" id="UP000295058"/>
    </source>
</evidence>
<dbReference type="AlphaFoldDB" id="A0A235CMR5"/>
<gene>
    <name evidence="3" type="ORF">B6S09_03255</name>
    <name evidence="4" type="ORF">LY04_01108</name>
</gene>
<dbReference type="Proteomes" id="UP000295058">
    <property type="component" value="Unassembled WGS sequence"/>
</dbReference>
<name>A0A235CMR5_9GAMM</name>
<evidence type="ECO:0000313" key="4">
    <source>
        <dbReference type="EMBL" id="TDW60116.1"/>
    </source>
</evidence>
<feature type="region of interest" description="Disordered" evidence="1">
    <location>
        <begin position="247"/>
        <end position="266"/>
    </location>
</feature>
<keyword evidence="6" id="KW-1185">Reference proteome</keyword>
<dbReference type="InterPro" id="IPR041215">
    <property type="entry name" value="FlgO_dom"/>
</dbReference>
<dbReference type="EMBL" id="NQJF01000002">
    <property type="protein sequence ID" value="OYD25868.1"/>
    <property type="molecule type" value="Genomic_DNA"/>
</dbReference>
<evidence type="ECO:0000256" key="1">
    <source>
        <dbReference type="SAM" id="MobiDB-lite"/>
    </source>
</evidence>
<dbReference type="Proteomes" id="UP000243640">
    <property type="component" value="Unassembled WGS sequence"/>
</dbReference>
<dbReference type="PROSITE" id="PS51257">
    <property type="entry name" value="PROKAR_LIPOPROTEIN"/>
    <property type="match status" value="1"/>
</dbReference>
<dbReference type="Pfam" id="PF17680">
    <property type="entry name" value="FlgO"/>
    <property type="match status" value="1"/>
</dbReference>
<reference evidence="3 5" key="1">
    <citation type="submission" date="2017-08" db="EMBL/GenBank/DDBJ databases">
        <title>Draft Genome Sequence of the Marine Bacterium Oceanimonas baumannii ATCC 700832.</title>
        <authorList>
            <person name="Mcclelland W.D."/>
            <person name="Brennan M.A."/>
            <person name="Trachtenberg A.M."/>
            <person name="Maclea K.S."/>
        </authorList>
    </citation>
    <scope>NUCLEOTIDE SEQUENCE [LARGE SCALE GENOMIC DNA]</scope>
    <source>
        <strain evidence="3 5">ATCC 700832</strain>
    </source>
</reference>
<evidence type="ECO:0000259" key="2">
    <source>
        <dbReference type="Pfam" id="PF17680"/>
    </source>
</evidence>
<organism evidence="3 5">
    <name type="scientific">Oceanimonas baumannii</name>
    <dbReference type="NCBI Taxonomy" id="129578"/>
    <lineage>
        <taxon>Bacteria</taxon>
        <taxon>Pseudomonadati</taxon>
        <taxon>Pseudomonadota</taxon>
        <taxon>Gammaproteobacteria</taxon>
        <taxon>Aeromonadales</taxon>
        <taxon>Aeromonadaceae</taxon>
        <taxon>Oceanimonas</taxon>
    </lineage>
</organism>
<dbReference type="RefSeq" id="WP_094277057.1">
    <property type="nucleotide sequence ID" value="NZ_NQJF01000002.1"/>
</dbReference>